<dbReference type="Proteomes" id="UP000009080">
    <property type="component" value="Chromosome"/>
</dbReference>
<dbReference type="OrthoDB" id="9800595at2"/>
<dbReference type="InterPro" id="IPR003836">
    <property type="entry name" value="Glucokinase"/>
</dbReference>
<reference evidence="5 6" key="1">
    <citation type="journal article" date="2009" name="PLoS ONE">
        <title>The complete genome of Teredinibacter turnerae T7901: an intracellular endosymbiont of marine wood-boring bivalves (shipworms).</title>
        <authorList>
            <person name="Yang J.C."/>
            <person name="Madupu R."/>
            <person name="Durkin A.S."/>
            <person name="Ekborg N.A."/>
            <person name="Pedamallu C.S."/>
            <person name="Hostetler J.B."/>
            <person name="Radune D."/>
            <person name="Toms B.S."/>
            <person name="Henrissat B."/>
            <person name="Coutinho P.M."/>
            <person name="Schwarz S."/>
            <person name="Field L."/>
            <person name="Trindade-Silva A.E."/>
            <person name="Soares C.A.G."/>
            <person name="Elshahawi S."/>
            <person name="Hanora A."/>
            <person name="Schmidt E.W."/>
            <person name="Haygood M.G."/>
            <person name="Posfai J."/>
            <person name="Benner J."/>
            <person name="Madinger C."/>
            <person name="Nove J."/>
            <person name="Anton B."/>
            <person name="Chaudhary K."/>
            <person name="Foster J."/>
            <person name="Holman A."/>
            <person name="Kumar S."/>
            <person name="Lessard P.A."/>
            <person name="Luyten Y.A."/>
            <person name="Slatko B."/>
            <person name="Wood N."/>
            <person name="Wu B."/>
            <person name="Teplitski M."/>
            <person name="Mougous J.D."/>
            <person name="Ward N."/>
            <person name="Eisen J.A."/>
            <person name="Badger J.H."/>
            <person name="Distel D.L."/>
        </authorList>
    </citation>
    <scope>NUCLEOTIDE SEQUENCE [LARGE SCALE GENOMIC DNA]</scope>
    <source>
        <strain evidence="6">ATCC 39867 / T7901</strain>
    </source>
</reference>
<dbReference type="KEGG" id="ttu:TERTU_2931"/>
<dbReference type="AlphaFoldDB" id="C5BNE2"/>
<dbReference type="NCBIfam" id="NF009073">
    <property type="entry name" value="PRK12408.1"/>
    <property type="match status" value="1"/>
</dbReference>
<dbReference type="RefSeq" id="WP_015819474.1">
    <property type="nucleotide sequence ID" value="NC_012997.1"/>
</dbReference>
<sequence length="319" mass="33222">MFPSIVADIGGTNARFALVTGTENGQFVIENIQILNGAEYEGFADALRAYMDSLGSLKPFSACVAIAGPIAGDSVQMTNLSWSFTQSGIRKAFGFEKFAVINDFGALAVATSALNPTDLVSVKGGSRNPEGNKAIMGPGTGLGVAGLAYTGSNWLPIPSEGGHVNIAPASALECEVIKAAIATHGHVSAETFISGPGLVNLYRALCEVNGVSPRELQPKDITADAMSAADQTCVYTLNLFCSFLGTVAGNLALTYGASGGVYLAGGILPRMLDFLKDSDFKSRFSNKGVMSHYVDDIPVDIIAHPQTAFLGAATWLAQL</sequence>
<dbReference type="GeneID" id="93855924"/>
<dbReference type="SUPFAM" id="SSF53067">
    <property type="entry name" value="Actin-like ATPase domain"/>
    <property type="match status" value="1"/>
</dbReference>
<evidence type="ECO:0000256" key="2">
    <source>
        <dbReference type="ARBA" id="ARBA00022777"/>
    </source>
</evidence>
<comment type="similarity">
    <text evidence="3 4">Belongs to the bacterial glucokinase family.</text>
</comment>
<accession>C5BNE2</accession>
<dbReference type="HAMAP" id="MF_00524">
    <property type="entry name" value="Glucokinase"/>
    <property type="match status" value="1"/>
</dbReference>
<keyword evidence="3" id="KW-0067">ATP-binding</keyword>
<proteinExistence type="inferred from homology"/>
<keyword evidence="3" id="KW-0963">Cytoplasm</keyword>
<keyword evidence="6" id="KW-1185">Reference proteome</keyword>
<dbReference type="GO" id="GO:0005829">
    <property type="term" value="C:cytosol"/>
    <property type="evidence" value="ECO:0007669"/>
    <property type="project" value="TreeGrafter"/>
</dbReference>
<feature type="binding site" evidence="3">
    <location>
        <begin position="7"/>
        <end position="12"/>
    </location>
    <ligand>
        <name>ATP</name>
        <dbReference type="ChEBI" id="CHEBI:30616"/>
    </ligand>
</feature>
<keyword evidence="1 3" id="KW-0808">Transferase</keyword>
<name>C5BNE2_TERTT</name>
<dbReference type="STRING" id="377629.TERTU_2931"/>
<dbReference type="eggNOG" id="COG0837">
    <property type="taxonomic scope" value="Bacteria"/>
</dbReference>
<evidence type="ECO:0000313" key="5">
    <source>
        <dbReference type="EMBL" id="ACR13360.1"/>
    </source>
</evidence>
<dbReference type="EC" id="2.7.1.2" evidence="3"/>
<evidence type="ECO:0000256" key="1">
    <source>
        <dbReference type="ARBA" id="ARBA00022679"/>
    </source>
</evidence>
<protein>
    <recommendedName>
        <fullName evidence="3">Glucokinase</fullName>
        <ecNumber evidence="3">2.7.1.2</ecNumber>
    </recommendedName>
    <alternativeName>
        <fullName evidence="3">Glucose kinase</fullName>
    </alternativeName>
</protein>
<comment type="subcellular location">
    <subcellularLocation>
        <location evidence="3">Cytoplasm</location>
    </subcellularLocation>
</comment>
<gene>
    <name evidence="3 5" type="primary">glk</name>
    <name evidence="5" type="ordered locus">TERTU_2931</name>
</gene>
<keyword evidence="3" id="KW-0547">Nucleotide-binding</keyword>
<keyword evidence="3" id="KW-0324">Glycolysis</keyword>
<dbReference type="InterPro" id="IPR043129">
    <property type="entry name" value="ATPase_NBD"/>
</dbReference>
<dbReference type="GO" id="GO:0005524">
    <property type="term" value="F:ATP binding"/>
    <property type="evidence" value="ECO:0007669"/>
    <property type="project" value="UniProtKB-UniRule"/>
</dbReference>
<dbReference type="CDD" id="cd24008">
    <property type="entry name" value="ASKHA_NBD_GLK"/>
    <property type="match status" value="1"/>
</dbReference>
<dbReference type="Gene3D" id="3.40.367.20">
    <property type="match status" value="1"/>
</dbReference>
<dbReference type="Gene3D" id="3.30.420.40">
    <property type="match status" value="1"/>
</dbReference>
<evidence type="ECO:0000256" key="3">
    <source>
        <dbReference type="HAMAP-Rule" id="MF_00524"/>
    </source>
</evidence>
<dbReference type="EMBL" id="CP001614">
    <property type="protein sequence ID" value="ACR13360.1"/>
    <property type="molecule type" value="Genomic_DNA"/>
</dbReference>
<dbReference type="InterPro" id="IPR050201">
    <property type="entry name" value="Bacterial_glucokinase"/>
</dbReference>
<dbReference type="PANTHER" id="PTHR47690">
    <property type="entry name" value="GLUCOKINASE"/>
    <property type="match status" value="1"/>
</dbReference>
<dbReference type="GO" id="GO:0006096">
    <property type="term" value="P:glycolytic process"/>
    <property type="evidence" value="ECO:0007669"/>
    <property type="project" value="UniProtKB-UniRule"/>
</dbReference>
<dbReference type="HOGENOM" id="CLU_042582_1_0_6"/>
<dbReference type="Pfam" id="PF02685">
    <property type="entry name" value="Glucokinase"/>
    <property type="match status" value="1"/>
</dbReference>
<organism evidence="5 6">
    <name type="scientific">Teredinibacter turnerae (strain ATCC 39867 / T7901)</name>
    <dbReference type="NCBI Taxonomy" id="377629"/>
    <lineage>
        <taxon>Bacteria</taxon>
        <taxon>Pseudomonadati</taxon>
        <taxon>Pseudomonadota</taxon>
        <taxon>Gammaproteobacteria</taxon>
        <taxon>Cellvibrionales</taxon>
        <taxon>Cellvibrionaceae</taxon>
        <taxon>Teredinibacter</taxon>
    </lineage>
</organism>
<dbReference type="PANTHER" id="PTHR47690:SF1">
    <property type="entry name" value="GLUCOKINASE"/>
    <property type="match status" value="1"/>
</dbReference>
<evidence type="ECO:0000313" key="6">
    <source>
        <dbReference type="Proteomes" id="UP000009080"/>
    </source>
</evidence>
<dbReference type="GO" id="GO:0005536">
    <property type="term" value="F:D-glucose binding"/>
    <property type="evidence" value="ECO:0007669"/>
    <property type="project" value="InterPro"/>
</dbReference>
<comment type="catalytic activity">
    <reaction evidence="3">
        <text>D-glucose + ATP = D-glucose 6-phosphate + ADP + H(+)</text>
        <dbReference type="Rhea" id="RHEA:17825"/>
        <dbReference type="ChEBI" id="CHEBI:4167"/>
        <dbReference type="ChEBI" id="CHEBI:15378"/>
        <dbReference type="ChEBI" id="CHEBI:30616"/>
        <dbReference type="ChEBI" id="CHEBI:61548"/>
        <dbReference type="ChEBI" id="CHEBI:456216"/>
        <dbReference type="EC" id="2.7.1.2"/>
    </reaction>
</comment>
<evidence type="ECO:0000256" key="4">
    <source>
        <dbReference type="RuleBase" id="RU004046"/>
    </source>
</evidence>
<keyword evidence="2 3" id="KW-0418">Kinase</keyword>
<dbReference type="NCBIfam" id="TIGR00749">
    <property type="entry name" value="glk"/>
    <property type="match status" value="1"/>
</dbReference>
<dbReference type="GO" id="GO:0004340">
    <property type="term" value="F:glucokinase activity"/>
    <property type="evidence" value="ECO:0007669"/>
    <property type="project" value="UniProtKB-UniRule"/>
</dbReference>